<protein>
    <recommendedName>
        <fullName evidence="3">Aldose 1-epimerase</fullName>
    </recommendedName>
</protein>
<evidence type="ECO:0000313" key="1">
    <source>
        <dbReference type="EMBL" id="HJC41100.1"/>
    </source>
</evidence>
<evidence type="ECO:0000313" key="2">
    <source>
        <dbReference type="Proteomes" id="UP000823882"/>
    </source>
</evidence>
<dbReference type="AlphaFoldDB" id="A0A9D2T0X6"/>
<sequence>MLHTMENGVLSVTVHSLGAELWDIHTLGKTSVSCLWDGKPEVWPRRAPVCFPWCGRVEEGWFQEEGVRYEAGPHGFVRDLEHTLAERGEHWLRFRLEWPGDSRRWPWAFTFETLHRLEGNRLTTTCTAVNHSTQPMPAQLGFHPGFRCPLDPARGLEDYAVRFQRPEAPDGTDLLPLTPGLFDQDSICFQDLRSAWVRLEERGTGRYLQVDLEGAPYLLLWSQPGIPGFLCIEPWSGYPGPGHDMAFRPGVVLLAPGKALCRSMMLTAAVE</sequence>
<comment type="caution">
    <text evidence="1">The sequence shown here is derived from an EMBL/GenBank/DDBJ whole genome shotgun (WGS) entry which is preliminary data.</text>
</comment>
<name>A0A9D2T0X6_9FIRM</name>
<dbReference type="Proteomes" id="UP000823882">
    <property type="component" value="Unassembled WGS sequence"/>
</dbReference>
<dbReference type="SUPFAM" id="SSF74650">
    <property type="entry name" value="Galactose mutarotase-like"/>
    <property type="match status" value="1"/>
</dbReference>
<dbReference type="GO" id="GO:0016853">
    <property type="term" value="F:isomerase activity"/>
    <property type="evidence" value="ECO:0007669"/>
    <property type="project" value="InterPro"/>
</dbReference>
<dbReference type="InterPro" id="IPR008183">
    <property type="entry name" value="Aldose_1/G6P_1-epimerase"/>
</dbReference>
<evidence type="ECO:0008006" key="3">
    <source>
        <dbReference type="Google" id="ProtNLM"/>
    </source>
</evidence>
<organism evidence="1 2">
    <name type="scientific">Candidatus Intestinimonas pullistercoris</name>
    <dbReference type="NCBI Taxonomy" id="2838623"/>
    <lineage>
        <taxon>Bacteria</taxon>
        <taxon>Bacillati</taxon>
        <taxon>Bacillota</taxon>
        <taxon>Clostridia</taxon>
        <taxon>Eubacteriales</taxon>
        <taxon>Intestinimonas</taxon>
    </lineage>
</organism>
<proteinExistence type="predicted"/>
<gene>
    <name evidence="1" type="ORF">H9701_06060</name>
</gene>
<reference evidence="1" key="1">
    <citation type="journal article" date="2021" name="PeerJ">
        <title>Extensive microbial diversity within the chicken gut microbiome revealed by metagenomics and culture.</title>
        <authorList>
            <person name="Gilroy R."/>
            <person name="Ravi A."/>
            <person name="Getino M."/>
            <person name="Pursley I."/>
            <person name="Horton D.L."/>
            <person name="Alikhan N.F."/>
            <person name="Baker D."/>
            <person name="Gharbi K."/>
            <person name="Hall N."/>
            <person name="Watson M."/>
            <person name="Adriaenssens E.M."/>
            <person name="Foster-Nyarko E."/>
            <person name="Jarju S."/>
            <person name="Secka A."/>
            <person name="Antonio M."/>
            <person name="Oren A."/>
            <person name="Chaudhuri R.R."/>
            <person name="La Ragione R."/>
            <person name="Hildebrand F."/>
            <person name="Pallen M.J."/>
        </authorList>
    </citation>
    <scope>NUCLEOTIDE SEQUENCE</scope>
    <source>
        <strain evidence="1">CHK186-1790</strain>
    </source>
</reference>
<dbReference type="GO" id="GO:0030246">
    <property type="term" value="F:carbohydrate binding"/>
    <property type="evidence" value="ECO:0007669"/>
    <property type="project" value="InterPro"/>
</dbReference>
<dbReference type="EMBL" id="DWWJ01000106">
    <property type="protein sequence ID" value="HJC41100.1"/>
    <property type="molecule type" value="Genomic_DNA"/>
</dbReference>
<reference evidence="1" key="2">
    <citation type="submission" date="2021-04" db="EMBL/GenBank/DDBJ databases">
        <authorList>
            <person name="Gilroy R."/>
        </authorList>
    </citation>
    <scope>NUCLEOTIDE SEQUENCE</scope>
    <source>
        <strain evidence="1">CHK186-1790</strain>
    </source>
</reference>
<dbReference type="Pfam" id="PF01263">
    <property type="entry name" value="Aldose_epim"/>
    <property type="match status" value="1"/>
</dbReference>
<dbReference type="InterPro" id="IPR011013">
    <property type="entry name" value="Gal_mutarotase_sf_dom"/>
</dbReference>
<dbReference type="InterPro" id="IPR014718">
    <property type="entry name" value="GH-type_carb-bd"/>
</dbReference>
<dbReference type="GO" id="GO:0005975">
    <property type="term" value="P:carbohydrate metabolic process"/>
    <property type="evidence" value="ECO:0007669"/>
    <property type="project" value="InterPro"/>
</dbReference>
<accession>A0A9D2T0X6</accession>
<dbReference type="Gene3D" id="2.70.98.10">
    <property type="match status" value="1"/>
</dbReference>